<reference evidence="2 3" key="1">
    <citation type="submission" date="2017-06" db="EMBL/GenBank/DDBJ databases">
        <title>Draft genome sequence of Fusobacterium nucleatum subsp. polymorphum KCOM 1267 (=ChDC F290).</title>
        <authorList>
            <person name="Kook J.-K."/>
            <person name="Park S.-N."/>
            <person name="Lim Y.K."/>
            <person name="Roh H."/>
        </authorList>
    </citation>
    <scope>NUCLEOTIDE SEQUENCE [LARGE SCALE GENOMIC DNA]</scope>
    <source>
        <strain evidence="3">KCOM 1267(ChDC F290)</strain>
    </source>
</reference>
<dbReference type="Proteomes" id="UP000221504">
    <property type="component" value="Unassembled WGS sequence"/>
</dbReference>
<proteinExistence type="predicted"/>
<accession>A0A2C6C0L6</accession>
<sequence length="211" mass="24616">MKKMLMVLMVFIGLVSFGDQFFKKGTHTKWFNNFNNNSNYNAKASECLYTQVASFYNKNQKVSLIRYISEIIRARDIVENSITFDLDLAVVSYRLDSYENNFDCKVLDDEIIVFEIKKDFGYAGYINMKTKKIYLYPYKVFNYDINRTDDKEISEVIDEINEGIRELPELKNNVFSPSAVSQFKRSNSNEGSGSGYENTTKRKPKRLGYDN</sequence>
<dbReference type="EMBL" id="NIRM01000001">
    <property type="protein sequence ID" value="PHI09963.1"/>
    <property type="molecule type" value="Genomic_DNA"/>
</dbReference>
<evidence type="ECO:0008006" key="4">
    <source>
        <dbReference type="Google" id="ProtNLM"/>
    </source>
</evidence>
<evidence type="ECO:0000313" key="3">
    <source>
        <dbReference type="Proteomes" id="UP000221504"/>
    </source>
</evidence>
<gene>
    <name evidence="2" type="ORF">CBG52_01805</name>
</gene>
<evidence type="ECO:0000256" key="1">
    <source>
        <dbReference type="SAM" id="MobiDB-lite"/>
    </source>
</evidence>
<comment type="caution">
    <text evidence="2">The sequence shown here is derived from an EMBL/GenBank/DDBJ whole genome shotgun (WGS) entry which is preliminary data.</text>
</comment>
<organism evidence="2 3">
    <name type="scientific">Fusobacterium nucleatum subsp. polymorphum</name>
    <name type="common">Fusobacterium polymorphum</name>
    <dbReference type="NCBI Taxonomy" id="76857"/>
    <lineage>
        <taxon>Bacteria</taxon>
        <taxon>Fusobacteriati</taxon>
        <taxon>Fusobacteriota</taxon>
        <taxon>Fusobacteriia</taxon>
        <taxon>Fusobacteriales</taxon>
        <taxon>Fusobacteriaceae</taxon>
        <taxon>Fusobacterium</taxon>
    </lineage>
</organism>
<dbReference type="RefSeq" id="WP_099010737.1">
    <property type="nucleotide sequence ID" value="NZ_CP077154.1"/>
</dbReference>
<feature type="compositionally biased region" description="Low complexity" evidence="1">
    <location>
        <begin position="186"/>
        <end position="198"/>
    </location>
</feature>
<evidence type="ECO:0000313" key="2">
    <source>
        <dbReference type="EMBL" id="PHI09963.1"/>
    </source>
</evidence>
<feature type="region of interest" description="Disordered" evidence="1">
    <location>
        <begin position="180"/>
        <end position="211"/>
    </location>
</feature>
<dbReference type="AlphaFoldDB" id="A0A2C6C0L6"/>
<protein>
    <recommendedName>
        <fullName evidence="4">DUF4468 domain-containing protein</fullName>
    </recommendedName>
</protein>
<feature type="compositionally biased region" description="Basic residues" evidence="1">
    <location>
        <begin position="201"/>
        <end position="211"/>
    </location>
</feature>
<name>A0A2C6C0L6_FUSNP</name>